<dbReference type="EMBL" id="PIUM01000005">
    <property type="protein sequence ID" value="PKU25341.1"/>
    <property type="molecule type" value="Genomic_DNA"/>
</dbReference>
<name>A0A2N3PY92_9PROT</name>
<evidence type="ECO:0000313" key="1">
    <source>
        <dbReference type="EMBL" id="PKU25341.1"/>
    </source>
</evidence>
<evidence type="ECO:0000313" key="2">
    <source>
        <dbReference type="Proteomes" id="UP000233293"/>
    </source>
</evidence>
<keyword evidence="2" id="KW-1185">Reference proteome</keyword>
<sequence length="137" mass="15129">MGQARAKEKTKVFFQVSPMFFWPRSGCLATAVTAAVMLAGCAEDPYLSTDYRYHQRGVVQVCINEDTASIADAKKLADETCRPFDRTSKLALIQRYQCSWTAPTLVAFSCVARPGETPPPFAEHLSPMRHDPSLGAQ</sequence>
<protein>
    <submittedName>
        <fullName evidence="1">Uncharacterized protein</fullName>
    </submittedName>
</protein>
<proteinExistence type="predicted"/>
<reference evidence="2" key="1">
    <citation type="submission" date="2017-12" db="EMBL/GenBank/DDBJ databases">
        <title>Draft genome sequence of Telmatospirillum siberiense 26-4b1T, an acidotolerant peatland alphaproteobacterium potentially involved in sulfur cycling.</title>
        <authorList>
            <person name="Hausmann B."/>
            <person name="Pjevac P."/>
            <person name="Schreck K."/>
            <person name="Herbold C.W."/>
            <person name="Daims H."/>
            <person name="Wagner M."/>
            <person name="Pester M."/>
            <person name="Loy A."/>
        </authorList>
    </citation>
    <scope>NUCLEOTIDE SEQUENCE [LARGE SCALE GENOMIC DNA]</scope>
    <source>
        <strain evidence="2">26-4b1</strain>
    </source>
</reference>
<dbReference type="Proteomes" id="UP000233293">
    <property type="component" value="Unassembled WGS sequence"/>
</dbReference>
<dbReference type="AlphaFoldDB" id="A0A2N3PY92"/>
<gene>
    <name evidence="1" type="ORF">CWS72_07010</name>
</gene>
<comment type="caution">
    <text evidence="1">The sequence shown here is derived from an EMBL/GenBank/DDBJ whole genome shotgun (WGS) entry which is preliminary data.</text>
</comment>
<accession>A0A2N3PY92</accession>
<organism evidence="1 2">
    <name type="scientific">Telmatospirillum siberiense</name>
    <dbReference type="NCBI Taxonomy" id="382514"/>
    <lineage>
        <taxon>Bacteria</taxon>
        <taxon>Pseudomonadati</taxon>
        <taxon>Pseudomonadota</taxon>
        <taxon>Alphaproteobacteria</taxon>
        <taxon>Rhodospirillales</taxon>
        <taxon>Rhodospirillaceae</taxon>
        <taxon>Telmatospirillum</taxon>
    </lineage>
</organism>